<name>A0A0L6UXB7_9BASI</name>
<dbReference type="AlphaFoldDB" id="A0A0L6UXB7"/>
<organism evidence="2 3">
    <name type="scientific">Puccinia sorghi</name>
    <dbReference type="NCBI Taxonomy" id="27349"/>
    <lineage>
        <taxon>Eukaryota</taxon>
        <taxon>Fungi</taxon>
        <taxon>Dikarya</taxon>
        <taxon>Basidiomycota</taxon>
        <taxon>Pucciniomycotina</taxon>
        <taxon>Pucciniomycetes</taxon>
        <taxon>Pucciniales</taxon>
        <taxon>Pucciniaceae</taxon>
        <taxon>Puccinia</taxon>
    </lineage>
</organism>
<reference evidence="2 3" key="1">
    <citation type="submission" date="2015-08" db="EMBL/GenBank/DDBJ databases">
        <title>Next Generation Sequencing and Analysis of the Genome of Puccinia sorghi L Schw, the Causal Agent of Maize Common Rust.</title>
        <authorList>
            <person name="Rochi L."/>
            <person name="Burguener G."/>
            <person name="Darino M."/>
            <person name="Turjanski A."/>
            <person name="Kreff E."/>
            <person name="Dieguez M.J."/>
            <person name="Sacco F."/>
        </authorList>
    </citation>
    <scope>NUCLEOTIDE SEQUENCE [LARGE SCALE GENOMIC DNA]</scope>
    <source>
        <strain evidence="2 3">RO10H11247</strain>
    </source>
</reference>
<feature type="signal peptide" evidence="1">
    <location>
        <begin position="1"/>
        <end position="18"/>
    </location>
</feature>
<dbReference type="EMBL" id="LAVV01008560">
    <property type="protein sequence ID" value="KNZ52500.1"/>
    <property type="molecule type" value="Genomic_DNA"/>
</dbReference>
<feature type="chain" id="PRO_5005567652" evidence="1">
    <location>
        <begin position="19"/>
        <end position="119"/>
    </location>
</feature>
<sequence>MTLLCWLLSAIWEYHVSLVLLIKSSTPSDLYTSFKIFSALHNTEFINFPKINSIFTSCHRKISKYAFWITQNFYQTIQLYSKKQCNPAQTLETEIPCRHKIDHLLASGNQVEPCDFHRQ</sequence>
<evidence type="ECO:0000256" key="1">
    <source>
        <dbReference type="SAM" id="SignalP"/>
    </source>
</evidence>
<proteinExistence type="predicted"/>
<comment type="caution">
    <text evidence="2">The sequence shown here is derived from an EMBL/GenBank/DDBJ whole genome shotgun (WGS) entry which is preliminary data.</text>
</comment>
<protein>
    <submittedName>
        <fullName evidence="2">Uncharacterized protein</fullName>
    </submittedName>
</protein>
<gene>
    <name evidence="2" type="ORF">VP01_3552g2</name>
</gene>
<accession>A0A0L6UXB7</accession>
<evidence type="ECO:0000313" key="2">
    <source>
        <dbReference type="EMBL" id="KNZ52500.1"/>
    </source>
</evidence>
<dbReference type="VEuPathDB" id="FungiDB:VP01_3552g2"/>
<dbReference type="Proteomes" id="UP000037035">
    <property type="component" value="Unassembled WGS sequence"/>
</dbReference>
<keyword evidence="1" id="KW-0732">Signal</keyword>
<keyword evidence="3" id="KW-1185">Reference proteome</keyword>
<evidence type="ECO:0000313" key="3">
    <source>
        <dbReference type="Proteomes" id="UP000037035"/>
    </source>
</evidence>